<feature type="transmembrane region" description="Helical" evidence="1">
    <location>
        <begin position="12"/>
        <end position="36"/>
    </location>
</feature>
<dbReference type="Proteomes" id="UP001169760">
    <property type="component" value="Unassembled WGS sequence"/>
</dbReference>
<keyword evidence="1" id="KW-0472">Membrane</keyword>
<feature type="transmembrane region" description="Helical" evidence="1">
    <location>
        <begin position="110"/>
        <end position="132"/>
    </location>
</feature>
<sequence>MNSAKLSVLEKVGFGAGDMAVNVMIAAMFFFMSYFYTDIFGLDPKDMGTLFLVARFVDAFTDPLMGIITDRFKFKGGRFRPYFLYLSVPYGLAVILLFTTPDLEYNMKLVWAYATYLFATMLFTGVAIPYISYIGVLTADPQERLSANGYRMFFAKIANVLIVWSVPVIAGLFGAEHVAKGYQVAMIIMSTIGALLLYFCYKTTRERIEHVVEKQSFFSQLALLLKNDQWLVLCACCVLGTLGYAIRGAVALYYAKYYLGMSAEAAGSFTAAGIAASIGSMVASTWITKKYCKVDLFRWSQLAVGLLSAALYFLVGQGDIFLAFALYMLLCFVVDLHAPIFWSAIAEAVDYGHIKNKQRVSGLAFGGISFCQKAGMGLAGFAVGHLLSYFNYTANTVQTDFTLNGIALMLTLIPALFHVLMGLAMFKYKVTDKYYKTMVEHKTLPSI</sequence>
<reference evidence="2" key="1">
    <citation type="submission" date="2023-07" db="EMBL/GenBank/DDBJ databases">
        <title>Genome content predicts the carbon catabolic preferences of heterotrophic bacteria.</title>
        <authorList>
            <person name="Gralka M."/>
        </authorList>
    </citation>
    <scope>NUCLEOTIDE SEQUENCE</scope>
    <source>
        <strain evidence="2">I3M17_2</strain>
    </source>
</reference>
<dbReference type="InterPro" id="IPR001927">
    <property type="entry name" value="Na/Gal_symport"/>
</dbReference>
<feature type="transmembrane region" description="Helical" evidence="1">
    <location>
        <begin position="181"/>
        <end position="201"/>
    </location>
</feature>
<name>A0AAW7X8P1_9GAMM</name>
<dbReference type="AlphaFoldDB" id="A0AAW7X8P1"/>
<feature type="transmembrane region" description="Helical" evidence="1">
    <location>
        <begin position="230"/>
        <end position="254"/>
    </location>
</feature>
<keyword evidence="1" id="KW-1133">Transmembrane helix</keyword>
<feature type="transmembrane region" description="Helical" evidence="1">
    <location>
        <begin position="299"/>
        <end position="315"/>
    </location>
</feature>
<dbReference type="GO" id="GO:0008643">
    <property type="term" value="P:carbohydrate transport"/>
    <property type="evidence" value="ECO:0007669"/>
    <property type="project" value="InterPro"/>
</dbReference>
<gene>
    <name evidence="2" type="ORF">Q4521_11645</name>
</gene>
<feature type="transmembrane region" description="Helical" evidence="1">
    <location>
        <begin position="321"/>
        <end position="342"/>
    </location>
</feature>
<dbReference type="PANTHER" id="PTHR11328:SF24">
    <property type="entry name" value="MAJOR FACILITATOR SUPERFAMILY (MFS) PROFILE DOMAIN-CONTAINING PROTEIN"/>
    <property type="match status" value="1"/>
</dbReference>
<evidence type="ECO:0000256" key="1">
    <source>
        <dbReference type="SAM" id="Phobius"/>
    </source>
</evidence>
<dbReference type="Pfam" id="PF13347">
    <property type="entry name" value="MFS_2"/>
    <property type="match status" value="1"/>
</dbReference>
<organism evidence="2 3">
    <name type="scientific">Saccharophagus degradans</name>
    <dbReference type="NCBI Taxonomy" id="86304"/>
    <lineage>
        <taxon>Bacteria</taxon>
        <taxon>Pseudomonadati</taxon>
        <taxon>Pseudomonadota</taxon>
        <taxon>Gammaproteobacteria</taxon>
        <taxon>Cellvibrionales</taxon>
        <taxon>Cellvibrionaceae</taxon>
        <taxon>Saccharophagus</taxon>
    </lineage>
</organism>
<feature type="transmembrane region" description="Helical" evidence="1">
    <location>
        <begin position="363"/>
        <end position="386"/>
    </location>
</feature>
<dbReference type="InterPro" id="IPR039672">
    <property type="entry name" value="MFS_2"/>
</dbReference>
<evidence type="ECO:0000313" key="2">
    <source>
        <dbReference type="EMBL" id="MDO6423128.1"/>
    </source>
</evidence>
<feature type="transmembrane region" description="Helical" evidence="1">
    <location>
        <begin position="266"/>
        <end position="287"/>
    </location>
</feature>
<dbReference type="PANTHER" id="PTHR11328">
    <property type="entry name" value="MAJOR FACILITATOR SUPERFAMILY DOMAIN-CONTAINING PROTEIN"/>
    <property type="match status" value="1"/>
</dbReference>
<feature type="transmembrane region" description="Helical" evidence="1">
    <location>
        <begin position="406"/>
        <end position="426"/>
    </location>
</feature>
<proteinExistence type="predicted"/>
<comment type="caution">
    <text evidence="2">The sequence shown here is derived from an EMBL/GenBank/DDBJ whole genome shotgun (WGS) entry which is preliminary data.</text>
</comment>
<feature type="transmembrane region" description="Helical" evidence="1">
    <location>
        <begin position="81"/>
        <end position="98"/>
    </location>
</feature>
<dbReference type="GO" id="GO:0005886">
    <property type="term" value="C:plasma membrane"/>
    <property type="evidence" value="ECO:0007669"/>
    <property type="project" value="TreeGrafter"/>
</dbReference>
<protein>
    <submittedName>
        <fullName evidence="2">MFS transporter</fullName>
    </submittedName>
</protein>
<feature type="transmembrane region" description="Helical" evidence="1">
    <location>
        <begin position="153"/>
        <end position="175"/>
    </location>
</feature>
<dbReference type="CDD" id="cd17332">
    <property type="entry name" value="MFS_MelB_like"/>
    <property type="match status" value="1"/>
</dbReference>
<accession>A0AAW7X8P1</accession>
<dbReference type="NCBIfam" id="TIGR00792">
    <property type="entry name" value="gph"/>
    <property type="match status" value="1"/>
</dbReference>
<keyword evidence="1" id="KW-0812">Transmembrane</keyword>
<dbReference type="RefSeq" id="WP_216063330.1">
    <property type="nucleotide sequence ID" value="NZ_CP123764.1"/>
</dbReference>
<dbReference type="GO" id="GO:0015293">
    <property type="term" value="F:symporter activity"/>
    <property type="evidence" value="ECO:0007669"/>
    <property type="project" value="InterPro"/>
</dbReference>
<dbReference type="EMBL" id="JAUOPB010000008">
    <property type="protein sequence ID" value="MDO6423128.1"/>
    <property type="molecule type" value="Genomic_DNA"/>
</dbReference>
<dbReference type="GO" id="GO:0006814">
    <property type="term" value="P:sodium ion transport"/>
    <property type="evidence" value="ECO:0007669"/>
    <property type="project" value="InterPro"/>
</dbReference>
<evidence type="ECO:0000313" key="3">
    <source>
        <dbReference type="Proteomes" id="UP001169760"/>
    </source>
</evidence>